<gene>
    <name evidence="2" type="ORF">H9891_04330</name>
</gene>
<evidence type="ECO:0000313" key="2">
    <source>
        <dbReference type="EMBL" id="HIW12367.1"/>
    </source>
</evidence>
<evidence type="ECO:0000313" key="3">
    <source>
        <dbReference type="Proteomes" id="UP000823989"/>
    </source>
</evidence>
<feature type="transmembrane region" description="Helical" evidence="1">
    <location>
        <begin position="34"/>
        <end position="56"/>
    </location>
</feature>
<dbReference type="Proteomes" id="UP000823989">
    <property type="component" value="Unassembled WGS sequence"/>
</dbReference>
<accession>A0A9D1QFT7</accession>
<reference evidence="2" key="2">
    <citation type="submission" date="2021-04" db="EMBL/GenBank/DDBJ databases">
        <authorList>
            <person name="Gilroy R."/>
        </authorList>
    </citation>
    <scope>NUCLEOTIDE SEQUENCE</scope>
    <source>
        <strain evidence="2">ChiHjej13B12-752</strain>
    </source>
</reference>
<protein>
    <submittedName>
        <fullName evidence="2">Uncharacterized protein</fullName>
    </submittedName>
</protein>
<keyword evidence="1" id="KW-0812">Transmembrane</keyword>
<proteinExistence type="predicted"/>
<comment type="caution">
    <text evidence="2">The sequence shown here is derived from an EMBL/GenBank/DDBJ whole genome shotgun (WGS) entry which is preliminary data.</text>
</comment>
<dbReference type="AlphaFoldDB" id="A0A9D1QFT7"/>
<keyword evidence="1" id="KW-0472">Membrane</keyword>
<reference evidence="2" key="1">
    <citation type="journal article" date="2021" name="PeerJ">
        <title>Extensive microbial diversity within the chicken gut microbiome revealed by metagenomics and culture.</title>
        <authorList>
            <person name="Gilroy R."/>
            <person name="Ravi A."/>
            <person name="Getino M."/>
            <person name="Pursley I."/>
            <person name="Horton D.L."/>
            <person name="Alikhan N.F."/>
            <person name="Baker D."/>
            <person name="Gharbi K."/>
            <person name="Hall N."/>
            <person name="Watson M."/>
            <person name="Adriaenssens E.M."/>
            <person name="Foster-Nyarko E."/>
            <person name="Jarju S."/>
            <person name="Secka A."/>
            <person name="Antonio M."/>
            <person name="Oren A."/>
            <person name="Chaudhuri R.R."/>
            <person name="La Ragione R."/>
            <person name="Hildebrand F."/>
            <person name="Pallen M.J."/>
        </authorList>
    </citation>
    <scope>NUCLEOTIDE SEQUENCE</scope>
    <source>
        <strain evidence="2">ChiHjej13B12-752</strain>
    </source>
</reference>
<organism evidence="2 3">
    <name type="scientific">Candidatus Salinicoccus stercoripullorum</name>
    <dbReference type="NCBI Taxonomy" id="2838756"/>
    <lineage>
        <taxon>Bacteria</taxon>
        <taxon>Bacillati</taxon>
        <taxon>Bacillota</taxon>
        <taxon>Bacilli</taxon>
        <taxon>Bacillales</taxon>
        <taxon>Staphylococcaceae</taxon>
        <taxon>Salinicoccus</taxon>
    </lineage>
</organism>
<evidence type="ECO:0000256" key="1">
    <source>
        <dbReference type="SAM" id="Phobius"/>
    </source>
</evidence>
<dbReference type="EMBL" id="DXHR01000013">
    <property type="protein sequence ID" value="HIW12367.1"/>
    <property type="molecule type" value="Genomic_DNA"/>
</dbReference>
<keyword evidence="1" id="KW-1133">Transmembrane helix</keyword>
<name>A0A9D1QFT7_9STAP</name>
<sequence>MSDITLNESGATLELVFAFGLIFMPKANKAMTGYVLPTLALPVLITTSGTAMAAAWKRPPNYIKRDTQTTY</sequence>